<comment type="caution">
    <text evidence="1">The sequence shown here is derived from an EMBL/GenBank/DDBJ whole genome shotgun (WGS) entry which is preliminary data.</text>
</comment>
<keyword evidence="2" id="KW-1185">Reference proteome</keyword>
<gene>
    <name evidence="1" type="ORF">L1987_17117</name>
</gene>
<name>A0ACB9IVX6_9ASTR</name>
<reference evidence="2" key="1">
    <citation type="journal article" date="2022" name="Mol. Ecol. Resour.">
        <title>The genomes of chicory, endive, great burdock and yacon provide insights into Asteraceae palaeo-polyploidization history and plant inulin production.</title>
        <authorList>
            <person name="Fan W."/>
            <person name="Wang S."/>
            <person name="Wang H."/>
            <person name="Wang A."/>
            <person name="Jiang F."/>
            <person name="Liu H."/>
            <person name="Zhao H."/>
            <person name="Xu D."/>
            <person name="Zhang Y."/>
        </authorList>
    </citation>
    <scope>NUCLEOTIDE SEQUENCE [LARGE SCALE GENOMIC DNA]</scope>
    <source>
        <strain evidence="2">cv. Yunnan</strain>
    </source>
</reference>
<evidence type="ECO:0000313" key="1">
    <source>
        <dbReference type="EMBL" id="KAI3812409.1"/>
    </source>
</evidence>
<evidence type="ECO:0000313" key="2">
    <source>
        <dbReference type="Proteomes" id="UP001056120"/>
    </source>
</evidence>
<organism evidence="1 2">
    <name type="scientific">Smallanthus sonchifolius</name>
    <dbReference type="NCBI Taxonomy" id="185202"/>
    <lineage>
        <taxon>Eukaryota</taxon>
        <taxon>Viridiplantae</taxon>
        <taxon>Streptophyta</taxon>
        <taxon>Embryophyta</taxon>
        <taxon>Tracheophyta</taxon>
        <taxon>Spermatophyta</taxon>
        <taxon>Magnoliopsida</taxon>
        <taxon>eudicotyledons</taxon>
        <taxon>Gunneridae</taxon>
        <taxon>Pentapetalae</taxon>
        <taxon>asterids</taxon>
        <taxon>campanulids</taxon>
        <taxon>Asterales</taxon>
        <taxon>Asteraceae</taxon>
        <taxon>Asteroideae</taxon>
        <taxon>Heliantheae alliance</taxon>
        <taxon>Millerieae</taxon>
        <taxon>Smallanthus</taxon>
    </lineage>
</organism>
<sequence length="130" mass="14239">MATVKKYGVKDPISYAGPTEADVHRNALLEKESSMLTFEGQKIQGSSNIVAKLTSLPFQQCMHSITTVDCQPSGLSGGMLVFVSCKLQLAGEQHALKFSQMFHLMPTPQSSFYVLIKVGLLYPQPQNCIT</sequence>
<reference evidence="1 2" key="2">
    <citation type="journal article" date="2022" name="Mol. Ecol. Resour.">
        <title>The genomes of chicory, endive, great burdock and yacon provide insights into Asteraceae paleo-polyploidization history and plant inulin production.</title>
        <authorList>
            <person name="Fan W."/>
            <person name="Wang S."/>
            <person name="Wang H."/>
            <person name="Wang A."/>
            <person name="Jiang F."/>
            <person name="Liu H."/>
            <person name="Zhao H."/>
            <person name="Xu D."/>
            <person name="Zhang Y."/>
        </authorList>
    </citation>
    <scope>NUCLEOTIDE SEQUENCE [LARGE SCALE GENOMIC DNA]</scope>
    <source>
        <strain evidence="2">cv. Yunnan</strain>
        <tissue evidence="1">Leaves</tissue>
    </source>
</reference>
<proteinExistence type="predicted"/>
<dbReference type="Proteomes" id="UP001056120">
    <property type="component" value="Linkage Group LG06"/>
</dbReference>
<accession>A0ACB9IVX6</accession>
<dbReference type="EMBL" id="CM042023">
    <property type="protein sequence ID" value="KAI3812409.1"/>
    <property type="molecule type" value="Genomic_DNA"/>
</dbReference>
<protein>
    <submittedName>
        <fullName evidence="1">Uncharacterized protein</fullName>
    </submittedName>
</protein>